<proteinExistence type="predicted"/>
<dbReference type="PANTHER" id="PTHR42345:SF2">
    <property type="entry name" value="HELICASE-LIKE PROTEIN"/>
    <property type="match status" value="1"/>
</dbReference>
<organism evidence="2 3">
    <name type="scientific">Trichophyton interdigitale (strain MR816)</name>
    <dbReference type="NCBI Taxonomy" id="1215338"/>
    <lineage>
        <taxon>Eukaryota</taxon>
        <taxon>Fungi</taxon>
        <taxon>Dikarya</taxon>
        <taxon>Ascomycota</taxon>
        <taxon>Pezizomycotina</taxon>
        <taxon>Eurotiomycetes</taxon>
        <taxon>Eurotiomycetidae</taxon>
        <taxon>Onygenales</taxon>
        <taxon>Arthrodermataceae</taxon>
        <taxon>Trichophyton</taxon>
    </lineage>
</organism>
<dbReference type="EMBL" id="AOKY01000278">
    <property type="protein sequence ID" value="KDB24117.1"/>
    <property type="molecule type" value="Genomic_DNA"/>
</dbReference>
<dbReference type="InterPro" id="IPR038305">
    <property type="entry name" value="HeLo_sf"/>
</dbReference>
<evidence type="ECO:0000313" key="3">
    <source>
        <dbReference type="Proteomes" id="UP000024533"/>
    </source>
</evidence>
<dbReference type="OrthoDB" id="20872at2759"/>
<evidence type="ECO:0000259" key="1">
    <source>
        <dbReference type="Pfam" id="PF14479"/>
    </source>
</evidence>
<dbReference type="HOGENOM" id="CLU_011377_0_0_1"/>
<gene>
    <name evidence="2" type="ORF">H109_03972</name>
</gene>
<dbReference type="STRING" id="1215338.A0A059J9H6"/>
<sequence length="941" mass="105391">MVDVAGLVLGVATLWKTSVEIFDVIDCGKKYGFDYEILRAKLEVERLRLLAWGESVGLNSVDQGGTTVHIKLQQEAVRKTVLELLGAIQHCFEQSSRLQDRYGLQPVLEEHDNTLSLVSPNKSGLPFESLFRRAYQNLRLNANERQVHASIVKKAAWAIHDKKKFQTMVVTIKGLNDSLQNLFPGIDYKTMAFINDKINQIDDPPPLKLLREATTSDYEDISETASIRLDTLETSSAIYRPIKGHRDIIKEYNRGGLVITILSSSDPTKAFALVFWSGERYSYGAAESKSLVKTIHPAFDTYRRKRFIKRRGSDPDNYGTQEDYIRFDVESDPRYEHIHPGTVTVEGLALEARDYEENHHQYEGRNDVSTLQHICPIPSWRLVNHILHLQGAIPSLNDGFEPGIGIEELFDSSEYSEGDFDDATTTILHLYSHLNNIKSLTDFTLHSGVFQIGIPFRDFLYQIVLANKLVKELSNNLSAPISGLTPHVLASLIVQDQWLSNVQLSKGPHISSREAVASPSEVTSTAFEEGNDAEVTTASSIFAGAVPIPSYQSTGTGLSDPEGKGITREYIEADSKVIEQQMDGLLAFAKHMEWEYLDETREFSEQASWKYKDFFQSSGLATDWSYGLTLPGKWMSFKIMATLIHSSPSTRQLGPAQDYEDGVSLPAKSYFRIRTVLGRVLGCHPGCKSICGWIGPCPPINFISSQPVSASVEARYIRLKARKIPPLRYPPRTAEKAVDQTYYHYQFMFMGQQPDEETSEYMKSIHDPNQWITPQPPFRQSSIIAMKSVNLENIPAEDSHQALVESTTEYQSSITFEVDGSLVTYTLLTNPVFISPPACRPGPHGEQHKVHFRELHRFSRQHVYNVTRLVEYLGTPSEEDAIDIMVINATGTGDAEMLARSWCAERGKNAVIRKAGGPCYTCAVRAASKGALGTGVLIWVS</sequence>
<dbReference type="Proteomes" id="UP000024533">
    <property type="component" value="Unassembled WGS sequence"/>
</dbReference>
<keyword evidence="3" id="KW-1185">Reference proteome</keyword>
<protein>
    <recommendedName>
        <fullName evidence="1">Prion-inhibition and propagation HeLo domain-containing protein</fullName>
    </recommendedName>
</protein>
<dbReference type="Gene3D" id="1.20.120.1020">
    <property type="entry name" value="Prion-inhibition and propagation, HeLo domain"/>
    <property type="match status" value="1"/>
</dbReference>
<reference evidence="2 3" key="1">
    <citation type="submission" date="2014-02" db="EMBL/GenBank/DDBJ databases">
        <title>The Genome Sequence of Trichophyton interdigitale MR816.</title>
        <authorList>
            <consortium name="The Broad Institute Genomics Platform"/>
            <person name="Cuomo C.A."/>
            <person name="White T.C."/>
            <person name="Graser Y."/>
            <person name="Martinez-Rossi N."/>
            <person name="Heitman J."/>
            <person name="Young S.K."/>
            <person name="Zeng Q."/>
            <person name="Gargeya S."/>
            <person name="Abouelleil A."/>
            <person name="Alvarado L."/>
            <person name="Chapman S.B."/>
            <person name="Gainer-Dewar J."/>
            <person name="Goldberg J."/>
            <person name="Griggs A."/>
            <person name="Gujja S."/>
            <person name="Hansen M."/>
            <person name="Howarth C."/>
            <person name="Imamovic A."/>
            <person name="Larimer J."/>
            <person name="Martinez D."/>
            <person name="Murphy C."/>
            <person name="Pearson M.D."/>
            <person name="Persinoti G."/>
            <person name="Poon T."/>
            <person name="Priest M."/>
            <person name="Roberts A.D."/>
            <person name="Saif S."/>
            <person name="Shea T.D."/>
            <person name="Sykes S.N."/>
            <person name="Wortman J."/>
            <person name="Nusbaum C."/>
            <person name="Birren B."/>
        </authorList>
    </citation>
    <scope>NUCLEOTIDE SEQUENCE [LARGE SCALE GENOMIC DNA]</scope>
    <source>
        <strain evidence="2 3">MR816</strain>
    </source>
</reference>
<dbReference type="Pfam" id="PF14479">
    <property type="entry name" value="HeLo"/>
    <property type="match status" value="1"/>
</dbReference>
<evidence type="ECO:0000313" key="2">
    <source>
        <dbReference type="EMBL" id="KDB24117.1"/>
    </source>
</evidence>
<dbReference type="OMA" id="CPPINFI"/>
<dbReference type="AlphaFoldDB" id="A0A059J9H6"/>
<name>A0A059J9H6_TRIIM</name>
<dbReference type="PANTHER" id="PTHR42345">
    <property type="entry name" value="TPR_REGION DOMAIN-CONTAINING PROTEIN"/>
    <property type="match status" value="1"/>
</dbReference>
<accession>A0A059J9H6</accession>
<comment type="caution">
    <text evidence="2">The sequence shown here is derived from an EMBL/GenBank/DDBJ whole genome shotgun (WGS) entry which is preliminary data.</text>
</comment>
<feature type="domain" description="Prion-inhibition and propagation HeLo" evidence="1">
    <location>
        <begin position="6"/>
        <end position="210"/>
    </location>
</feature>
<dbReference type="InterPro" id="IPR029498">
    <property type="entry name" value="HeLo_dom"/>
</dbReference>